<evidence type="ECO:0000256" key="1">
    <source>
        <dbReference type="SAM" id="MobiDB-lite"/>
    </source>
</evidence>
<dbReference type="SUPFAM" id="SSF50814">
    <property type="entry name" value="Lipocalins"/>
    <property type="match status" value="1"/>
</dbReference>
<feature type="region of interest" description="Disordered" evidence="1">
    <location>
        <begin position="215"/>
        <end position="234"/>
    </location>
</feature>
<dbReference type="Gene3D" id="2.40.128.20">
    <property type="match status" value="1"/>
</dbReference>
<dbReference type="Pfam" id="PF02098">
    <property type="entry name" value="His_binding"/>
    <property type="match status" value="1"/>
</dbReference>
<dbReference type="GO" id="GO:0030682">
    <property type="term" value="P:symbiont-mediated perturbation of host defenses"/>
    <property type="evidence" value="ECO:0007669"/>
    <property type="project" value="InterPro"/>
</dbReference>
<name>V5ID23_IXORI</name>
<organism evidence="3">
    <name type="scientific">Ixodes ricinus</name>
    <name type="common">Common tick</name>
    <name type="synonym">Acarus ricinus</name>
    <dbReference type="NCBI Taxonomy" id="34613"/>
    <lineage>
        <taxon>Eukaryota</taxon>
        <taxon>Metazoa</taxon>
        <taxon>Ecdysozoa</taxon>
        <taxon>Arthropoda</taxon>
        <taxon>Chelicerata</taxon>
        <taxon>Arachnida</taxon>
        <taxon>Acari</taxon>
        <taxon>Parasitiformes</taxon>
        <taxon>Ixodida</taxon>
        <taxon>Ixodoidea</taxon>
        <taxon>Ixodidae</taxon>
        <taxon>Ixodinae</taxon>
        <taxon>Ixodes</taxon>
    </lineage>
</organism>
<reference evidence="3" key="1">
    <citation type="journal article" date="2015" name="Sci. Rep.">
        <title>Tissue- and time-dependent transcription in Ixodes ricinus salivary glands and midguts when blood feeding on the vertebrate host.</title>
        <authorList>
            <person name="Kotsyfakis M."/>
            <person name="Schwarz A."/>
            <person name="Erhart J."/>
            <person name="Ribeiro J.M."/>
        </authorList>
    </citation>
    <scope>NUCLEOTIDE SEQUENCE</scope>
    <source>
        <tissue evidence="3">Salivary gland and midgut</tissue>
    </source>
</reference>
<feature type="chain" id="PRO_5004738683" evidence="2">
    <location>
        <begin position="20"/>
        <end position="234"/>
    </location>
</feature>
<dbReference type="EMBL" id="GANP01012687">
    <property type="protein sequence ID" value="JAB71781.1"/>
    <property type="molecule type" value="mRNA"/>
</dbReference>
<dbReference type="GO" id="GO:0043176">
    <property type="term" value="F:amine binding"/>
    <property type="evidence" value="ECO:0007669"/>
    <property type="project" value="InterPro"/>
</dbReference>
<keyword evidence="2" id="KW-0732">Signal</keyword>
<proteinExistence type="evidence at transcript level"/>
<dbReference type="InterPro" id="IPR012674">
    <property type="entry name" value="Calycin"/>
</dbReference>
<evidence type="ECO:0000313" key="3">
    <source>
        <dbReference type="EMBL" id="JAB71781.1"/>
    </source>
</evidence>
<dbReference type="InterPro" id="IPR002970">
    <property type="entry name" value="Tick_his-bd"/>
</dbReference>
<sequence length="234" mass="27383">MELVLCSILSYFLAVLVDAKRGEIRIDHYENYWQYQDIQKALENKDRKSWMFYRSYSENTPGSPHSCVYANVKKKKTKKNFYRFEQGYTFSKKNQNQTQTQKLLAIPFKRESLYTHKRREKDNAMNVTKAKGGRSGRLYRLVYSDYSKCDILRVLDRNSGYACELYLHDNAVDNGVPERCKRMYGNACGKDEEHYTQQVYYPWCKKKIEGPIETTSAGTTQEEVTTTTTLPPGC</sequence>
<feature type="signal peptide" evidence="2">
    <location>
        <begin position="1"/>
        <end position="19"/>
    </location>
</feature>
<dbReference type="AlphaFoldDB" id="V5ID23"/>
<accession>V5ID23</accession>
<protein>
    <submittedName>
        <fullName evidence="3">Putative lipocalin-2 1</fullName>
    </submittedName>
</protein>
<evidence type="ECO:0000256" key="2">
    <source>
        <dbReference type="SAM" id="SignalP"/>
    </source>
</evidence>